<evidence type="ECO:0000256" key="3">
    <source>
        <dbReference type="ARBA" id="ARBA00022475"/>
    </source>
</evidence>
<feature type="region of interest" description="Disordered" evidence="7">
    <location>
        <begin position="417"/>
        <end position="438"/>
    </location>
</feature>
<keyword evidence="5 8" id="KW-1133">Transmembrane helix</keyword>
<feature type="transmembrane region" description="Helical" evidence="8">
    <location>
        <begin position="109"/>
        <end position="134"/>
    </location>
</feature>
<dbReference type="InterPro" id="IPR005828">
    <property type="entry name" value="MFS_sugar_transport-like"/>
</dbReference>
<evidence type="ECO:0000256" key="8">
    <source>
        <dbReference type="SAM" id="Phobius"/>
    </source>
</evidence>
<dbReference type="Pfam" id="PF00083">
    <property type="entry name" value="Sugar_tr"/>
    <property type="match status" value="2"/>
</dbReference>
<dbReference type="OrthoDB" id="9783227at2"/>
<feature type="transmembrane region" description="Helical" evidence="8">
    <location>
        <begin position="21"/>
        <end position="40"/>
    </location>
</feature>
<evidence type="ECO:0000259" key="9">
    <source>
        <dbReference type="PROSITE" id="PS50850"/>
    </source>
</evidence>
<evidence type="ECO:0000313" key="11">
    <source>
        <dbReference type="Proteomes" id="UP000237682"/>
    </source>
</evidence>
<evidence type="ECO:0000256" key="1">
    <source>
        <dbReference type="ARBA" id="ARBA00004651"/>
    </source>
</evidence>
<comment type="subcellular location">
    <subcellularLocation>
        <location evidence="1">Cell membrane</location>
        <topology evidence="1">Multi-pass membrane protein</topology>
    </subcellularLocation>
</comment>
<dbReference type="AlphaFoldDB" id="A0A2S9QJY0"/>
<evidence type="ECO:0000256" key="7">
    <source>
        <dbReference type="SAM" id="MobiDB-lite"/>
    </source>
</evidence>
<dbReference type="PROSITE" id="PS50850">
    <property type="entry name" value="MFS"/>
    <property type="match status" value="1"/>
</dbReference>
<dbReference type="CDD" id="cd17369">
    <property type="entry name" value="MFS_ShiA_like"/>
    <property type="match status" value="1"/>
</dbReference>
<dbReference type="GO" id="GO:0005886">
    <property type="term" value="C:plasma membrane"/>
    <property type="evidence" value="ECO:0007669"/>
    <property type="project" value="UniProtKB-SubCell"/>
</dbReference>
<feature type="transmembrane region" description="Helical" evidence="8">
    <location>
        <begin position="394"/>
        <end position="413"/>
    </location>
</feature>
<evidence type="ECO:0000256" key="5">
    <source>
        <dbReference type="ARBA" id="ARBA00022989"/>
    </source>
</evidence>
<dbReference type="InterPro" id="IPR020846">
    <property type="entry name" value="MFS_dom"/>
</dbReference>
<dbReference type="PANTHER" id="PTHR43045">
    <property type="entry name" value="SHIKIMATE TRANSPORTER"/>
    <property type="match status" value="1"/>
</dbReference>
<protein>
    <submittedName>
        <fullName evidence="10">MFS transporter</fullName>
    </submittedName>
</protein>
<dbReference type="InterPro" id="IPR036259">
    <property type="entry name" value="MFS_trans_sf"/>
</dbReference>
<dbReference type="FunFam" id="1.20.1250.20:FF:000001">
    <property type="entry name" value="Dicarboxylate MFS transporter"/>
    <property type="match status" value="1"/>
</dbReference>
<feature type="transmembrane region" description="Helical" evidence="8">
    <location>
        <begin position="363"/>
        <end position="382"/>
    </location>
</feature>
<reference evidence="10 11" key="1">
    <citation type="submission" date="2018-02" db="EMBL/GenBank/DDBJ databases">
        <title>Whole genome sequencing of endophytic bacterium.</title>
        <authorList>
            <person name="Eedara R."/>
            <person name="Podile A.R."/>
        </authorList>
    </citation>
    <scope>NUCLEOTIDE SEQUENCE [LARGE SCALE GENOMIC DNA]</scope>
    <source>
        <strain evidence="10 11">RP1T</strain>
    </source>
</reference>
<evidence type="ECO:0000256" key="2">
    <source>
        <dbReference type="ARBA" id="ARBA00022448"/>
    </source>
</evidence>
<evidence type="ECO:0000313" key="10">
    <source>
        <dbReference type="EMBL" id="PRH89648.1"/>
    </source>
</evidence>
<gene>
    <name evidence="10" type="ORF">C5L14_03550</name>
</gene>
<feature type="transmembrane region" description="Helical" evidence="8">
    <location>
        <begin position="326"/>
        <end position="351"/>
    </location>
</feature>
<accession>A0A2S9QJY0</accession>
<evidence type="ECO:0000256" key="6">
    <source>
        <dbReference type="ARBA" id="ARBA00023136"/>
    </source>
</evidence>
<feature type="transmembrane region" description="Helical" evidence="8">
    <location>
        <begin position="83"/>
        <end position="103"/>
    </location>
</feature>
<dbReference type="SUPFAM" id="SSF103473">
    <property type="entry name" value="MFS general substrate transporter"/>
    <property type="match status" value="1"/>
</dbReference>
<dbReference type="EMBL" id="PUEJ01000001">
    <property type="protein sequence ID" value="PRH89648.1"/>
    <property type="molecule type" value="Genomic_DNA"/>
</dbReference>
<keyword evidence="2" id="KW-0813">Transport</keyword>
<feature type="transmembrane region" description="Helical" evidence="8">
    <location>
        <begin position="155"/>
        <end position="173"/>
    </location>
</feature>
<sequence>MPKSSMRKIAAASFAGAVMEWYDFYVFGTASALVFGRLFFPSTDPLTAMTASFATFGVGFLARPLGGIVFGHIGDKIGRKASLLATLIIVGLGTFLIGLLPVYETAGFWAPVMLVVLRLLQGFGVGGEYGGAALMTIEHAPMEKRGFWGSVPQSAASGGILLATAVFALVTLLPQEELLSWGWRIPFLISAIMLVIGLFIRLQIEETPEFKRSQERADRPKVPLFSLVRQHPRNLVLAIGSRVAENVSANIINTFALGYLTSSLMVDRSVPLTGMILASGLGFIACPIFGWLSDRVGHRVLYLCGAGFLMLAAFPFFMLLETKSTALIILAIVVVLTFGAVLMFSVQATFFSELFEPGVRYTGLSMAAQLSAVVGGFTPLIASRLLAAGNGTPWYVAAYMAAIALLSLVCAAMTSAREHQPDPGPASIAAVGAGEATE</sequence>
<dbReference type="Gene3D" id="1.20.1250.20">
    <property type="entry name" value="MFS general substrate transporter like domains"/>
    <property type="match status" value="2"/>
</dbReference>
<dbReference type="Proteomes" id="UP000237682">
    <property type="component" value="Unassembled WGS sequence"/>
</dbReference>
<keyword evidence="11" id="KW-1185">Reference proteome</keyword>
<organism evidence="10 11">
    <name type="scientific">Labrys okinawensis</name>
    <dbReference type="NCBI Taxonomy" id="346911"/>
    <lineage>
        <taxon>Bacteria</taxon>
        <taxon>Pseudomonadati</taxon>
        <taxon>Pseudomonadota</taxon>
        <taxon>Alphaproteobacteria</taxon>
        <taxon>Hyphomicrobiales</taxon>
        <taxon>Xanthobacteraceae</taxon>
        <taxon>Labrys</taxon>
    </lineage>
</organism>
<feature type="transmembrane region" description="Helical" evidence="8">
    <location>
        <begin position="300"/>
        <end position="320"/>
    </location>
</feature>
<comment type="caution">
    <text evidence="10">The sequence shown here is derived from an EMBL/GenBank/DDBJ whole genome shotgun (WGS) entry which is preliminary data.</text>
</comment>
<feature type="transmembrane region" description="Helical" evidence="8">
    <location>
        <begin position="185"/>
        <end position="204"/>
    </location>
</feature>
<keyword evidence="4 8" id="KW-0812">Transmembrane</keyword>
<feature type="domain" description="Major facilitator superfamily (MFS) profile" evidence="9">
    <location>
        <begin position="9"/>
        <end position="419"/>
    </location>
</feature>
<evidence type="ECO:0000256" key="4">
    <source>
        <dbReference type="ARBA" id="ARBA00022692"/>
    </source>
</evidence>
<proteinExistence type="predicted"/>
<feature type="transmembrane region" description="Helical" evidence="8">
    <location>
        <begin position="46"/>
        <end position="71"/>
    </location>
</feature>
<dbReference type="PANTHER" id="PTHR43045:SF1">
    <property type="entry name" value="SHIKIMATE TRANSPORTER"/>
    <property type="match status" value="1"/>
</dbReference>
<keyword evidence="6 8" id="KW-0472">Membrane</keyword>
<dbReference type="GO" id="GO:0022857">
    <property type="term" value="F:transmembrane transporter activity"/>
    <property type="evidence" value="ECO:0007669"/>
    <property type="project" value="InterPro"/>
</dbReference>
<name>A0A2S9QJY0_9HYPH</name>
<keyword evidence="3" id="KW-1003">Cell membrane</keyword>
<feature type="transmembrane region" description="Helical" evidence="8">
    <location>
        <begin position="272"/>
        <end position="293"/>
    </location>
</feature>